<evidence type="ECO:0000256" key="3">
    <source>
        <dbReference type="ARBA" id="ARBA00022547"/>
    </source>
</evidence>
<comment type="function">
    <text evidence="9">F(1)F(0) ATP synthase produces ATP from ADP in the presence of a proton or sodium gradient. F-type ATPases consist of two structural domains, F(1) containing the extramembraneous catalytic core and F(0) containing the membrane proton channel, linked together by a central stalk and a peripheral stalk. During catalysis, ATP synthesis in the catalytic domain of F(1) is coupled via a rotary mechanism of the central stalk subunits to proton translocation.</text>
</comment>
<evidence type="ECO:0000256" key="9">
    <source>
        <dbReference type="ARBA" id="ARBA00025198"/>
    </source>
</evidence>
<proteinExistence type="predicted"/>
<reference evidence="11" key="1">
    <citation type="submission" date="2020-05" db="EMBL/GenBank/DDBJ databases">
        <authorList>
            <person name="Chiriac C."/>
            <person name="Salcher M."/>
            <person name="Ghai R."/>
            <person name="Kavagutti S V."/>
        </authorList>
    </citation>
    <scope>NUCLEOTIDE SEQUENCE</scope>
</reference>
<evidence type="ECO:0000256" key="4">
    <source>
        <dbReference type="ARBA" id="ARBA00022692"/>
    </source>
</evidence>
<sequence length="178" mass="18678">MSLFSILAADPAETHHWLFPETAEIIYGGIASVLVIGALVKFAGPQFAKFLNARTERIQKELDASANDLSAAQTDADGIRQALGDIAGERARLLAEANTQAAVVLADGRARLTVEIAELEARATADIKTAAARGSDELRAEIGRVAAIAVDAVLPTVLDGATQQTLVENFISKVGASR</sequence>
<keyword evidence="5" id="KW-0375">Hydrogen ion transport</keyword>
<organism evidence="11">
    <name type="scientific">freshwater metagenome</name>
    <dbReference type="NCBI Taxonomy" id="449393"/>
    <lineage>
        <taxon>unclassified sequences</taxon>
        <taxon>metagenomes</taxon>
        <taxon>ecological metagenomes</taxon>
    </lineage>
</organism>
<dbReference type="InterPro" id="IPR002146">
    <property type="entry name" value="ATP_synth_b/b'su_bac/chlpt"/>
</dbReference>
<feature type="transmembrane region" description="Helical" evidence="10">
    <location>
        <begin position="25"/>
        <end position="44"/>
    </location>
</feature>
<protein>
    <submittedName>
        <fullName evidence="11">Unannotated protein</fullName>
    </submittedName>
</protein>
<keyword evidence="7" id="KW-0406">Ion transport</keyword>
<keyword evidence="2" id="KW-0813">Transport</keyword>
<evidence type="ECO:0000256" key="1">
    <source>
        <dbReference type="ARBA" id="ARBA00004167"/>
    </source>
</evidence>
<dbReference type="GO" id="GO:0015078">
    <property type="term" value="F:proton transmembrane transporter activity"/>
    <property type="evidence" value="ECO:0007669"/>
    <property type="project" value="InterPro"/>
</dbReference>
<dbReference type="EMBL" id="CAEZVL010000096">
    <property type="protein sequence ID" value="CAB4631858.1"/>
    <property type="molecule type" value="Genomic_DNA"/>
</dbReference>
<dbReference type="CDD" id="cd06503">
    <property type="entry name" value="ATP-synt_Fo_b"/>
    <property type="match status" value="1"/>
</dbReference>
<evidence type="ECO:0000256" key="2">
    <source>
        <dbReference type="ARBA" id="ARBA00022448"/>
    </source>
</evidence>
<dbReference type="Pfam" id="PF00430">
    <property type="entry name" value="ATP-synt_B"/>
    <property type="match status" value="1"/>
</dbReference>
<accession>A0A6J6J4Y2</accession>
<evidence type="ECO:0000256" key="5">
    <source>
        <dbReference type="ARBA" id="ARBA00022781"/>
    </source>
</evidence>
<evidence type="ECO:0000256" key="7">
    <source>
        <dbReference type="ARBA" id="ARBA00023065"/>
    </source>
</evidence>
<dbReference type="GO" id="GO:0015986">
    <property type="term" value="P:proton motive force-driven ATP synthesis"/>
    <property type="evidence" value="ECO:0007669"/>
    <property type="project" value="InterPro"/>
</dbReference>
<keyword evidence="6 10" id="KW-1133">Transmembrane helix</keyword>
<name>A0A6J6J4Y2_9ZZZZ</name>
<evidence type="ECO:0000256" key="6">
    <source>
        <dbReference type="ARBA" id="ARBA00022989"/>
    </source>
</evidence>
<dbReference type="AlphaFoldDB" id="A0A6J6J4Y2"/>
<dbReference type="GO" id="GO:0045259">
    <property type="term" value="C:proton-transporting ATP synthase complex"/>
    <property type="evidence" value="ECO:0007669"/>
    <property type="project" value="UniProtKB-KW"/>
</dbReference>
<keyword evidence="8 10" id="KW-0472">Membrane</keyword>
<evidence type="ECO:0000256" key="10">
    <source>
        <dbReference type="SAM" id="Phobius"/>
    </source>
</evidence>
<evidence type="ECO:0000313" key="11">
    <source>
        <dbReference type="EMBL" id="CAB4631858.1"/>
    </source>
</evidence>
<comment type="subcellular location">
    <subcellularLocation>
        <location evidence="1">Membrane</location>
        <topology evidence="1">Single-pass membrane protein</topology>
    </subcellularLocation>
</comment>
<evidence type="ECO:0000256" key="8">
    <source>
        <dbReference type="ARBA" id="ARBA00023136"/>
    </source>
</evidence>
<gene>
    <name evidence="11" type="ORF">UFOPK1960_00728</name>
</gene>
<keyword evidence="4 10" id="KW-0812">Transmembrane</keyword>
<keyword evidence="3" id="KW-0138">CF(0)</keyword>